<keyword evidence="3" id="KW-1185">Reference proteome</keyword>
<name>A0ABU4MSY7_9ACTN</name>
<comment type="caution">
    <text evidence="2">The sequence shown here is derived from an EMBL/GenBank/DDBJ whole genome shotgun (WGS) entry which is preliminary data.</text>
</comment>
<proteinExistence type="predicted"/>
<sequence>MRLCTTRSAARRAWTVELRPGSGGPQLVCQQCDHRGVLLADVSARSAALEHLAGHARNDALPSYMRTCECHERGCRWHPRHRGCAGPVRLLLARERGGRLWRLADACTACASVTAQAAVVPETFLHVAVAASGRASRRRQRRSRGPGDQIRVREMLSYLAAALPSHTGAATRLLAVQCALRMDSKGEVRLPTGVLRSLRLGPNPLPWRELEQARWLRRRPAAPGSADRMAGAHILDGVLFTQSPARPDRRSAADWALRMGRGGCGDVGDPSLRLTVLCLAAHTDFSTGRGCADMDRIARECGLVPDALVPVLDRLATFLTSWSMAPASGDLHWELSAKGNEKQRAASRSDAVADPES</sequence>
<protein>
    <submittedName>
        <fullName evidence="2">Uncharacterized protein</fullName>
    </submittedName>
</protein>
<gene>
    <name evidence="2" type="ORF">PV383_25870</name>
</gene>
<feature type="region of interest" description="Disordered" evidence="1">
    <location>
        <begin position="336"/>
        <end position="357"/>
    </location>
</feature>
<reference evidence="2 3" key="1">
    <citation type="journal article" date="2023" name="Microb. Genom.">
        <title>Mesoterricola silvestris gen. nov., sp. nov., Mesoterricola sediminis sp. nov., Geothrix oryzae sp. nov., Geothrix edaphica sp. nov., Geothrix rubra sp. nov., and Geothrix limicola sp. nov., six novel members of Acidobacteriota isolated from soils.</title>
        <authorList>
            <person name="Weisberg A.J."/>
            <person name="Pearce E."/>
            <person name="Kramer C.G."/>
            <person name="Chang J.H."/>
            <person name="Clarke C.R."/>
        </authorList>
    </citation>
    <scope>NUCLEOTIDE SEQUENCE [LARGE SCALE GENOMIC DNA]</scope>
    <source>
        <strain evidence="2 3">NE20-4-1</strain>
    </source>
</reference>
<dbReference type="Proteomes" id="UP001282474">
    <property type="component" value="Unassembled WGS sequence"/>
</dbReference>
<dbReference type="EMBL" id="JARAWJ010000021">
    <property type="protein sequence ID" value="MDX3040583.1"/>
    <property type="molecule type" value="Genomic_DNA"/>
</dbReference>
<accession>A0ABU4MSY7</accession>
<evidence type="ECO:0000313" key="3">
    <source>
        <dbReference type="Proteomes" id="UP001282474"/>
    </source>
</evidence>
<organism evidence="2 3">
    <name type="scientific">Streptomyces caniscabiei</name>
    <dbReference type="NCBI Taxonomy" id="2746961"/>
    <lineage>
        <taxon>Bacteria</taxon>
        <taxon>Bacillati</taxon>
        <taxon>Actinomycetota</taxon>
        <taxon>Actinomycetes</taxon>
        <taxon>Kitasatosporales</taxon>
        <taxon>Streptomycetaceae</taxon>
        <taxon>Streptomyces</taxon>
    </lineage>
</organism>
<evidence type="ECO:0000313" key="2">
    <source>
        <dbReference type="EMBL" id="MDX3040583.1"/>
    </source>
</evidence>
<evidence type="ECO:0000256" key="1">
    <source>
        <dbReference type="SAM" id="MobiDB-lite"/>
    </source>
</evidence>